<feature type="transmembrane region" description="Helical" evidence="7">
    <location>
        <begin position="132"/>
        <end position="151"/>
    </location>
</feature>
<evidence type="ECO:0000256" key="1">
    <source>
        <dbReference type="ARBA" id="ARBA00004651"/>
    </source>
</evidence>
<keyword evidence="8" id="KW-0282">Flagellum</keyword>
<keyword evidence="4 7" id="KW-0812">Transmembrane</keyword>
<reference evidence="8 9" key="1">
    <citation type="submission" date="2019-02" db="EMBL/GenBank/DDBJ databases">
        <title>Deep-cultivation of Planctomycetes and their phenomic and genomic characterization uncovers novel biology.</title>
        <authorList>
            <person name="Wiegand S."/>
            <person name="Jogler M."/>
            <person name="Boedeker C."/>
            <person name="Pinto D."/>
            <person name="Vollmers J."/>
            <person name="Rivas-Marin E."/>
            <person name="Kohn T."/>
            <person name="Peeters S.H."/>
            <person name="Heuer A."/>
            <person name="Rast P."/>
            <person name="Oberbeckmann S."/>
            <person name="Bunk B."/>
            <person name="Jeske O."/>
            <person name="Meyerdierks A."/>
            <person name="Storesund J.E."/>
            <person name="Kallscheuer N."/>
            <person name="Luecker S."/>
            <person name="Lage O.M."/>
            <person name="Pohl T."/>
            <person name="Merkel B.J."/>
            <person name="Hornburger P."/>
            <person name="Mueller R.-W."/>
            <person name="Bruemmer F."/>
            <person name="Labrenz M."/>
            <person name="Spormann A.M."/>
            <person name="Op Den Camp H."/>
            <person name="Overmann J."/>
            <person name="Amann R."/>
            <person name="Jetten M.S.M."/>
            <person name="Mascher T."/>
            <person name="Medema M.H."/>
            <person name="Devos D.P."/>
            <person name="Kaster A.-K."/>
            <person name="Ovreas L."/>
            <person name="Rohde M."/>
            <person name="Galperin M.Y."/>
            <person name="Jogler C."/>
        </authorList>
    </citation>
    <scope>NUCLEOTIDE SEQUENCE [LARGE SCALE GENOMIC DNA]</scope>
    <source>
        <strain evidence="8 9">Pla108</strain>
    </source>
</reference>
<dbReference type="OrthoDB" id="9797790at2"/>
<dbReference type="PANTHER" id="PTHR30065">
    <property type="entry name" value="FLAGELLAR BIOSYNTHETIC PROTEIN FLIR"/>
    <property type="match status" value="1"/>
</dbReference>
<dbReference type="InterPro" id="IPR002010">
    <property type="entry name" value="T3SS_IM_R"/>
</dbReference>
<dbReference type="PANTHER" id="PTHR30065:SF1">
    <property type="entry name" value="SURFACE PRESENTATION OF ANTIGENS PROTEIN SPAR"/>
    <property type="match status" value="1"/>
</dbReference>
<keyword evidence="6 7" id="KW-0472">Membrane</keyword>
<comment type="caution">
    <text evidence="8">The sequence shown here is derived from an EMBL/GenBank/DDBJ whole genome shotgun (WGS) entry which is preliminary data.</text>
</comment>
<feature type="transmembrane region" description="Helical" evidence="7">
    <location>
        <begin position="218"/>
        <end position="244"/>
    </location>
</feature>
<keyword evidence="5 7" id="KW-1133">Transmembrane helix</keyword>
<organism evidence="8 9">
    <name type="scientific">Botrimarina colliarenosi</name>
    <dbReference type="NCBI Taxonomy" id="2528001"/>
    <lineage>
        <taxon>Bacteria</taxon>
        <taxon>Pseudomonadati</taxon>
        <taxon>Planctomycetota</taxon>
        <taxon>Planctomycetia</taxon>
        <taxon>Pirellulales</taxon>
        <taxon>Lacipirellulaceae</taxon>
        <taxon>Botrimarina</taxon>
    </lineage>
</organism>
<dbReference type="PRINTS" id="PR00953">
    <property type="entry name" value="TYPE3IMRPROT"/>
</dbReference>
<comment type="similarity">
    <text evidence="2">Belongs to the FliR/MopE/SpaR family.</text>
</comment>
<evidence type="ECO:0000256" key="2">
    <source>
        <dbReference type="ARBA" id="ARBA00009772"/>
    </source>
</evidence>
<dbReference type="GO" id="GO:0005886">
    <property type="term" value="C:plasma membrane"/>
    <property type="evidence" value="ECO:0007669"/>
    <property type="project" value="UniProtKB-SubCell"/>
</dbReference>
<dbReference type="GO" id="GO:0006605">
    <property type="term" value="P:protein targeting"/>
    <property type="evidence" value="ECO:0007669"/>
    <property type="project" value="InterPro"/>
</dbReference>
<evidence type="ECO:0000313" key="9">
    <source>
        <dbReference type="Proteomes" id="UP000317421"/>
    </source>
</evidence>
<comment type="subcellular location">
    <subcellularLocation>
        <location evidence="1">Cell membrane</location>
        <topology evidence="1">Multi-pass membrane protein</topology>
    </subcellularLocation>
</comment>
<protein>
    <submittedName>
        <fullName evidence="8">Flagellar biosynthesis protein FliR</fullName>
    </submittedName>
</protein>
<dbReference type="Proteomes" id="UP000317421">
    <property type="component" value="Unassembled WGS sequence"/>
</dbReference>
<evidence type="ECO:0000256" key="7">
    <source>
        <dbReference type="SAM" id="Phobius"/>
    </source>
</evidence>
<feature type="transmembrane region" description="Helical" evidence="7">
    <location>
        <begin position="195"/>
        <end position="212"/>
    </location>
</feature>
<feature type="transmembrane region" description="Helical" evidence="7">
    <location>
        <begin position="12"/>
        <end position="31"/>
    </location>
</feature>
<evidence type="ECO:0000256" key="6">
    <source>
        <dbReference type="ARBA" id="ARBA00023136"/>
    </source>
</evidence>
<feature type="transmembrane region" description="Helical" evidence="7">
    <location>
        <begin position="82"/>
        <end position="102"/>
    </location>
</feature>
<keyword evidence="3" id="KW-1003">Cell membrane</keyword>
<keyword evidence="8" id="KW-0966">Cell projection</keyword>
<evidence type="ECO:0000313" key="8">
    <source>
        <dbReference type="EMBL" id="TWU00316.1"/>
    </source>
</evidence>
<sequence length="262" mass="26589">MSGLETQLTELGVTFALILARVGAVVATAPVLSDKSMPLRLKVLMAVAMAGLVTPMTLETMTTPLPTATTFIELGALAGKEVVVGLALGLGLMVVLSGVQLTGQIVGQMSGMALAEGADPVFGDTASVFGQIYYLVVSAVFVAAGGLNQLIDGLLETLRLAPPGSGFEIDDIAMGFIGLLGVGFELGVRTSAPLLLALFLATLVLGLISRTLPQINTMVVGFGINAMLTLGVMMASMGAVAYAYQGPLTSAITSLADSVGAP</sequence>
<dbReference type="EMBL" id="SJPR01000001">
    <property type="protein sequence ID" value="TWU00316.1"/>
    <property type="molecule type" value="Genomic_DNA"/>
</dbReference>
<dbReference type="Pfam" id="PF01311">
    <property type="entry name" value="Bac_export_1"/>
    <property type="match status" value="1"/>
</dbReference>
<evidence type="ECO:0000256" key="5">
    <source>
        <dbReference type="ARBA" id="ARBA00022989"/>
    </source>
</evidence>
<name>A0A5C6AMG8_9BACT</name>
<evidence type="ECO:0000256" key="4">
    <source>
        <dbReference type="ARBA" id="ARBA00022692"/>
    </source>
</evidence>
<dbReference type="AlphaFoldDB" id="A0A5C6AMG8"/>
<gene>
    <name evidence="8" type="ORF">Pla108_12650</name>
</gene>
<feature type="transmembrane region" description="Helical" evidence="7">
    <location>
        <begin position="43"/>
        <end position="62"/>
    </location>
</feature>
<evidence type="ECO:0000256" key="3">
    <source>
        <dbReference type="ARBA" id="ARBA00022475"/>
    </source>
</evidence>
<proteinExistence type="inferred from homology"/>
<accession>A0A5C6AMG8</accession>
<keyword evidence="8" id="KW-0969">Cilium</keyword>
<keyword evidence="9" id="KW-1185">Reference proteome</keyword>
<dbReference type="RefSeq" id="WP_146443998.1">
    <property type="nucleotide sequence ID" value="NZ_SJPR01000001.1"/>
</dbReference>